<dbReference type="PANTHER" id="PTHR38248">
    <property type="entry name" value="FUNK1 6"/>
    <property type="match status" value="1"/>
</dbReference>
<dbReference type="SUPFAM" id="SSF56112">
    <property type="entry name" value="Protein kinase-like (PK-like)"/>
    <property type="match status" value="1"/>
</dbReference>
<dbReference type="PANTHER" id="PTHR38248:SF2">
    <property type="entry name" value="FUNK1 11"/>
    <property type="match status" value="1"/>
</dbReference>
<protein>
    <submittedName>
        <fullName evidence="2">Bgt-50971</fullName>
    </submittedName>
</protein>
<keyword evidence="3" id="KW-1185">Reference proteome</keyword>
<gene>
    <name evidence="2" type="ORF">BGT96224V316_LOCUS1564</name>
</gene>
<dbReference type="InterPro" id="IPR011009">
    <property type="entry name" value="Kinase-like_dom_sf"/>
</dbReference>
<dbReference type="InterPro" id="IPR040976">
    <property type="entry name" value="Pkinase_fungal"/>
</dbReference>
<dbReference type="AlphaFoldDB" id="A0A9X9PRH9"/>
<feature type="domain" description="Fungal-type protein kinase" evidence="1">
    <location>
        <begin position="36"/>
        <end position="175"/>
    </location>
</feature>
<name>A0A9X9PRH9_BLUGR</name>
<sequence>VYETKDHLDNLDLSRATYWQLNASNRFVPKGSHVNTITKPSMERNRLLTRMAVTPRGRPIYSSGSILDFVAGIQDAIKGHEGLVGKGILHGDVCEEKIVLLKTTSDKDMHGMLTGLEHSVKIKDNLAKDYEHILTGNLKFMALERLKNFSLTGEVIRRTCRHDLESFFYVFIVGCIEYGKVSESKDNSLNDWCRKDLKMNFMCKAYYVMSSEMLEKFTPSFEGLKGLGIIL</sequence>
<dbReference type="Proteomes" id="UP000324639">
    <property type="component" value="Chromosome Bgt_-02"/>
</dbReference>
<evidence type="ECO:0000313" key="2">
    <source>
        <dbReference type="EMBL" id="VCU40323.1"/>
    </source>
</evidence>
<proteinExistence type="predicted"/>
<reference evidence="2 3" key="1">
    <citation type="submission" date="2018-08" db="EMBL/GenBank/DDBJ databases">
        <authorList>
            <person name="Muller C M."/>
        </authorList>
    </citation>
    <scope>NUCLEOTIDE SEQUENCE [LARGE SCALE GENOMIC DNA]</scope>
</reference>
<dbReference type="Pfam" id="PF17667">
    <property type="entry name" value="Pkinase_fungal"/>
    <property type="match status" value="1"/>
</dbReference>
<evidence type="ECO:0000313" key="3">
    <source>
        <dbReference type="Proteomes" id="UP000324639"/>
    </source>
</evidence>
<dbReference type="Gene3D" id="1.10.510.10">
    <property type="entry name" value="Transferase(Phosphotransferase) domain 1"/>
    <property type="match status" value="1"/>
</dbReference>
<organism evidence="2 3">
    <name type="scientific">Blumeria graminis f. sp. tritici</name>
    <dbReference type="NCBI Taxonomy" id="62690"/>
    <lineage>
        <taxon>Eukaryota</taxon>
        <taxon>Fungi</taxon>
        <taxon>Dikarya</taxon>
        <taxon>Ascomycota</taxon>
        <taxon>Pezizomycotina</taxon>
        <taxon>Leotiomycetes</taxon>
        <taxon>Erysiphales</taxon>
        <taxon>Erysiphaceae</taxon>
        <taxon>Blumeria</taxon>
    </lineage>
</organism>
<evidence type="ECO:0000259" key="1">
    <source>
        <dbReference type="Pfam" id="PF17667"/>
    </source>
</evidence>
<accession>A0A9X9PRH9</accession>
<feature type="non-terminal residue" evidence="2">
    <location>
        <position position="1"/>
    </location>
</feature>
<dbReference type="EMBL" id="LR026985">
    <property type="protein sequence ID" value="VCU40323.1"/>
    <property type="molecule type" value="Genomic_DNA"/>
</dbReference>